<evidence type="ECO:0000259" key="8">
    <source>
        <dbReference type="Pfam" id="PF00347"/>
    </source>
</evidence>
<dbReference type="SUPFAM" id="SSF56053">
    <property type="entry name" value="Ribosomal protein L6"/>
    <property type="match status" value="2"/>
</dbReference>
<protein>
    <recommendedName>
        <fullName evidence="5">Large ribosomal subunit protein uL6</fullName>
    </recommendedName>
</protein>
<evidence type="ECO:0000256" key="6">
    <source>
        <dbReference type="RuleBase" id="RU003869"/>
    </source>
</evidence>
<comment type="function">
    <text evidence="5 7">This protein binds to the 23S rRNA, and is important in its secondary structure. It is located near the subunit interface in the base of the L7/L12 stalk, and near the tRNA binding site of the peptidyltransferase center.</text>
</comment>
<dbReference type="NCBIfam" id="TIGR03654">
    <property type="entry name" value="L6_bact"/>
    <property type="match status" value="1"/>
</dbReference>
<dbReference type="PROSITE" id="PS00525">
    <property type="entry name" value="RIBOSOMAL_L6_1"/>
    <property type="match status" value="1"/>
</dbReference>
<evidence type="ECO:0000256" key="1">
    <source>
        <dbReference type="ARBA" id="ARBA00022730"/>
    </source>
</evidence>
<dbReference type="Gene3D" id="3.90.930.12">
    <property type="entry name" value="Ribosomal protein L6, alpha-beta domain"/>
    <property type="match status" value="2"/>
</dbReference>
<comment type="subunit">
    <text evidence="5">Part of the 50S ribosomal subunit.</text>
</comment>
<accession>A0A2M7W1X1</accession>
<evidence type="ECO:0000256" key="4">
    <source>
        <dbReference type="ARBA" id="ARBA00023274"/>
    </source>
</evidence>
<feature type="domain" description="Large ribosomal subunit protein uL6 alpha-beta" evidence="8">
    <location>
        <begin position="11"/>
        <end position="82"/>
    </location>
</feature>
<dbReference type="GO" id="GO:0022625">
    <property type="term" value="C:cytosolic large ribosomal subunit"/>
    <property type="evidence" value="ECO:0007669"/>
    <property type="project" value="UniProtKB-UniRule"/>
</dbReference>
<organism evidence="9 10">
    <name type="scientific">Candidatus Dojkabacteria bacterium CG_4_10_14_0_2_um_filter_Dojkabacteria_WS6_41_15</name>
    <dbReference type="NCBI Taxonomy" id="2014249"/>
    <lineage>
        <taxon>Bacteria</taxon>
        <taxon>Candidatus Dojkabacteria</taxon>
    </lineage>
</organism>
<evidence type="ECO:0000256" key="5">
    <source>
        <dbReference type="HAMAP-Rule" id="MF_01365"/>
    </source>
</evidence>
<keyword evidence="1 5" id="KW-0699">rRNA-binding</keyword>
<evidence type="ECO:0000313" key="10">
    <source>
        <dbReference type="Proteomes" id="UP000228952"/>
    </source>
</evidence>
<dbReference type="FunFam" id="3.90.930.12:FF:000002">
    <property type="entry name" value="50S ribosomal protein L6"/>
    <property type="match status" value="1"/>
</dbReference>
<dbReference type="HAMAP" id="MF_01365_B">
    <property type="entry name" value="Ribosomal_uL6_B"/>
    <property type="match status" value="1"/>
</dbReference>
<dbReference type="InterPro" id="IPR036789">
    <property type="entry name" value="Ribosomal_uL6-like_a/b-dom_sf"/>
</dbReference>
<evidence type="ECO:0000256" key="3">
    <source>
        <dbReference type="ARBA" id="ARBA00022980"/>
    </source>
</evidence>
<comment type="caution">
    <text evidence="9">The sequence shown here is derived from an EMBL/GenBank/DDBJ whole genome shotgun (WGS) entry which is preliminary data.</text>
</comment>
<evidence type="ECO:0000256" key="2">
    <source>
        <dbReference type="ARBA" id="ARBA00022884"/>
    </source>
</evidence>
<sequence length="179" mass="19297">MSRIGLKPITIPEGVTVTQVGDSVVVKGKHGELSERTPRNVTVTIDGSTVTVARANDTRNVKMLHGTVRALIANMIKGVTEGFSVELELAGVGYRVSLEGTNLSLAIGYKHLVKFPIPSFVKVEVPSQTSIKMWGISKQQVGLYASQVRALKPPEVYKGKGIRYLGEVVRKKVVKTAAA</sequence>
<dbReference type="PRINTS" id="PR00059">
    <property type="entry name" value="RIBOSOMALL6"/>
</dbReference>
<dbReference type="GO" id="GO:0019843">
    <property type="term" value="F:rRNA binding"/>
    <property type="evidence" value="ECO:0007669"/>
    <property type="project" value="UniProtKB-UniRule"/>
</dbReference>
<dbReference type="InterPro" id="IPR002358">
    <property type="entry name" value="Ribosomal_uL6_CS"/>
</dbReference>
<evidence type="ECO:0000313" key="9">
    <source>
        <dbReference type="EMBL" id="PJA13793.1"/>
    </source>
</evidence>
<dbReference type="Pfam" id="PF00347">
    <property type="entry name" value="Ribosomal_L6"/>
    <property type="match status" value="2"/>
</dbReference>
<name>A0A2M7W1X1_9BACT</name>
<dbReference type="InterPro" id="IPR020040">
    <property type="entry name" value="Ribosomal_uL6_a/b-dom"/>
</dbReference>
<dbReference type="PIRSF" id="PIRSF002162">
    <property type="entry name" value="Ribosomal_L6"/>
    <property type="match status" value="1"/>
</dbReference>
<comment type="similarity">
    <text evidence="5 6">Belongs to the universal ribosomal protein uL6 family.</text>
</comment>
<keyword evidence="4 5" id="KW-0687">Ribonucleoprotein</keyword>
<keyword evidence="2 5" id="KW-0694">RNA-binding</keyword>
<evidence type="ECO:0000256" key="7">
    <source>
        <dbReference type="RuleBase" id="RU003870"/>
    </source>
</evidence>
<reference evidence="10" key="1">
    <citation type="submission" date="2017-09" db="EMBL/GenBank/DDBJ databases">
        <title>Depth-based differentiation of microbial function through sediment-hosted aquifers and enrichment of novel symbionts in the deep terrestrial subsurface.</title>
        <authorList>
            <person name="Probst A.J."/>
            <person name="Ladd B."/>
            <person name="Jarett J.K."/>
            <person name="Geller-Mcgrath D.E."/>
            <person name="Sieber C.M.K."/>
            <person name="Emerson J.B."/>
            <person name="Anantharaman K."/>
            <person name="Thomas B.C."/>
            <person name="Malmstrom R."/>
            <person name="Stieglmeier M."/>
            <person name="Klingl A."/>
            <person name="Woyke T."/>
            <person name="Ryan C.M."/>
            <person name="Banfield J.F."/>
        </authorList>
    </citation>
    <scope>NUCLEOTIDE SEQUENCE [LARGE SCALE GENOMIC DNA]</scope>
</reference>
<keyword evidence="3 5" id="KW-0689">Ribosomal protein</keyword>
<dbReference type="InterPro" id="IPR019906">
    <property type="entry name" value="Ribosomal_uL6_bac-type"/>
</dbReference>
<gene>
    <name evidence="5" type="primary">rplF</name>
    <name evidence="9" type="ORF">COX64_02905</name>
</gene>
<dbReference type="AlphaFoldDB" id="A0A2M7W1X1"/>
<dbReference type="InterPro" id="IPR000702">
    <property type="entry name" value="Ribosomal_uL6-like"/>
</dbReference>
<dbReference type="PANTHER" id="PTHR11655:SF14">
    <property type="entry name" value="LARGE RIBOSOMAL SUBUNIT PROTEIN UL6M"/>
    <property type="match status" value="1"/>
</dbReference>
<proteinExistence type="inferred from homology"/>
<dbReference type="GO" id="GO:0002181">
    <property type="term" value="P:cytoplasmic translation"/>
    <property type="evidence" value="ECO:0007669"/>
    <property type="project" value="TreeGrafter"/>
</dbReference>
<dbReference type="Proteomes" id="UP000228952">
    <property type="component" value="Unassembled WGS sequence"/>
</dbReference>
<dbReference type="GO" id="GO:0003735">
    <property type="term" value="F:structural constituent of ribosome"/>
    <property type="evidence" value="ECO:0007669"/>
    <property type="project" value="UniProtKB-UniRule"/>
</dbReference>
<dbReference type="PANTHER" id="PTHR11655">
    <property type="entry name" value="60S/50S RIBOSOMAL PROTEIN L6/L9"/>
    <property type="match status" value="1"/>
</dbReference>
<dbReference type="EMBL" id="PFQB01000075">
    <property type="protein sequence ID" value="PJA13793.1"/>
    <property type="molecule type" value="Genomic_DNA"/>
</dbReference>
<feature type="domain" description="Large ribosomal subunit protein uL6 alpha-beta" evidence="8">
    <location>
        <begin position="91"/>
        <end position="164"/>
    </location>
</feature>